<dbReference type="GO" id="GO:0003729">
    <property type="term" value="F:mRNA binding"/>
    <property type="evidence" value="ECO:0007669"/>
    <property type="project" value="UniProtKB-ARBA"/>
</dbReference>
<organism evidence="5 6">
    <name type="scientific">Ditylenchus destructor</name>
    <dbReference type="NCBI Taxonomy" id="166010"/>
    <lineage>
        <taxon>Eukaryota</taxon>
        <taxon>Metazoa</taxon>
        <taxon>Ecdysozoa</taxon>
        <taxon>Nematoda</taxon>
        <taxon>Chromadorea</taxon>
        <taxon>Rhabditida</taxon>
        <taxon>Tylenchina</taxon>
        <taxon>Tylenchomorpha</taxon>
        <taxon>Sphaerularioidea</taxon>
        <taxon>Anguinidae</taxon>
        <taxon>Anguininae</taxon>
        <taxon>Ditylenchus</taxon>
    </lineage>
</organism>
<protein>
    <submittedName>
        <fullName evidence="5">RNA recognition motif domain-containing protein</fullName>
    </submittedName>
</protein>
<sequence>MYLIIIYLSPLVLTGQYGFSAQIRLDPELGPVPSPISMTGFSDWAGQIFDPLQGKQNRVINQACIAYQSRDLQYSSIKCCNFRRKMAQINGYGYADACIEQEPADESQTNLVVNYLPIDLTQEELSHLFGLVGELKQCRLIMDKTTGKNMGYGFITYVNAEHAKNAIVAYNGYKVHDKNIKICALKKEDADNAIFALNGSSPDGSNSNLLQVKYATTASQKANQQQVVMLPGGPGGAAQVIIKGPGAGSVPQVINPMDPRVAARASYSGYQTQYPAPGPIHSTQPTNGNHRYAPMGSMPNGRGAQTTYEASSAGMGSGAQSAVIYPLYINNLDPDTENLELALYRIFSPIGPIFSIRVVTDPTTKKCKGYAFINMLTYEGAVEAIALRQNYFLGSKNIQVSFKTQKGY</sequence>
<reference evidence="5" key="1">
    <citation type="submission" date="2022-01" db="EMBL/GenBank/DDBJ databases">
        <title>Genome Sequence Resource for Two Populations of Ditylenchus destructor, the Migratory Endoparasitic Phytonematode.</title>
        <authorList>
            <person name="Zhang H."/>
            <person name="Lin R."/>
            <person name="Xie B."/>
        </authorList>
    </citation>
    <scope>NUCLEOTIDE SEQUENCE</scope>
    <source>
        <strain evidence="5">BazhouSP</strain>
    </source>
</reference>
<feature type="domain" description="RRM" evidence="4">
    <location>
        <begin position="325"/>
        <end position="405"/>
    </location>
</feature>
<keyword evidence="6" id="KW-1185">Reference proteome</keyword>
<proteinExistence type="predicted"/>
<evidence type="ECO:0000256" key="2">
    <source>
        <dbReference type="ARBA" id="ARBA00022884"/>
    </source>
</evidence>
<name>A0AAD4MUM8_9BILA</name>
<dbReference type="GO" id="GO:0009967">
    <property type="term" value="P:positive regulation of signal transduction"/>
    <property type="evidence" value="ECO:0007669"/>
    <property type="project" value="UniProtKB-ARBA"/>
</dbReference>
<dbReference type="InterPro" id="IPR035979">
    <property type="entry name" value="RBD_domain_sf"/>
</dbReference>
<evidence type="ECO:0000256" key="3">
    <source>
        <dbReference type="PROSITE-ProRule" id="PRU00176"/>
    </source>
</evidence>
<dbReference type="InterPro" id="IPR002343">
    <property type="entry name" value="Hud_Sxl_RNA"/>
</dbReference>
<dbReference type="Pfam" id="PF00076">
    <property type="entry name" value="RRM_1"/>
    <property type="match status" value="2"/>
</dbReference>
<dbReference type="Gene3D" id="3.30.70.330">
    <property type="match status" value="2"/>
</dbReference>
<dbReference type="PRINTS" id="PR00961">
    <property type="entry name" value="HUDSXLRNA"/>
</dbReference>
<dbReference type="AlphaFoldDB" id="A0AAD4MUM8"/>
<evidence type="ECO:0000259" key="4">
    <source>
        <dbReference type="PROSITE" id="PS50102"/>
    </source>
</evidence>
<dbReference type="PROSITE" id="PS50102">
    <property type="entry name" value="RRM"/>
    <property type="match status" value="2"/>
</dbReference>
<dbReference type="GO" id="GO:0005737">
    <property type="term" value="C:cytoplasm"/>
    <property type="evidence" value="ECO:0007669"/>
    <property type="project" value="UniProtKB-ARBA"/>
</dbReference>
<evidence type="ECO:0000313" key="5">
    <source>
        <dbReference type="EMBL" id="KAI1706499.1"/>
    </source>
</evidence>
<evidence type="ECO:0000256" key="1">
    <source>
        <dbReference type="ARBA" id="ARBA00022737"/>
    </source>
</evidence>
<dbReference type="SMART" id="SM00360">
    <property type="entry name" value="RRM"/>
    <property type="match status" value="2"/>
</dbReference>
<dbReference type="Proteomes" id="UP001201812">
    <property type="component" value="Unassembled WGS sequence"/>
</dbReference>
<comment type="caution">
    <text evidence="5">The sequence shown here is derived from an EMBL/GenBank/DDBJ whole genome shotgun (WGS) entry which is preliminary data.</text>
</comment>
<evidence type="ECO:0000313" key="6">
    <source>
        <dbReference type="Proteomes" id="UP001201812"/>
    </source>
</evidence>
<feature type="domain" description="RRM" evidence="4">
    <location>
        <begin position="109"/>
        <end position="187"/>
    </location>
</feature>
<dbReference type="GO" id="GO:1990904">
    <property type="term" value="C:ribonucleoprotein complex"/>
    <property type="evidence" value="ECO:0007669"/>
    <property type="project" value="InterPro"/>
</dbReference>
<keyword evidence="1" id="KW-0677">Repeat</keyword>
<gene>
    <name evidence="5" type="ORF">DdX_12959</name>
</gene>
<dbReference type="SUPFAM" id="SSF54928">
    <property type="entry name" value="RNA-binding domain, RBD"/>
    <property type="match status" value="2"/>
</dbReference>
<dbReference type="FunFam" id="3.30.70.330:FF:000383">
    <property type="entry name" value="Sex lethal, isoform D"/>
    <property type="match status" value="1"/>
</dbReference>
<dbReference type="InterPro" id="IPR000504">
    <property type="entry name" value="RRM_dom"/>
</dbReference>
<dbReference type="EMBL" id="JAKKPZ010000047">
    <property type="protein sequence ID" value="KAI1706499.1"/>
    <property type="molecule type" value="Genomic_DNA"/>
</dbReference>
<dbReference type="PANTHER" id="PTHR10352">
    <property type="entry name" value="EUKARYOTIC TRANSLATION INITIATION FACTOR 3 SUBUNIT G"/>
    <property type="match status" value="1"/>
</dbReference>
<accession>A0AAD4MUM8</accession>
<dbReference type="GO" id="GO:0010629">
    <property type="term" value="P:negative regulation of gene expression"/>
    <property type="evidence" value="ECO:0007669"/>
    <property type="project" value="UniProtKB-ARBA"/>
</dbReference>
<keyword evidence="2 3" id="KW-0694">RNA-binding</keyword>
<dbReference type="InterPro" id="IPR012677">
    <property type="entry name" value="Nucleotide-bd_a/b_plait_sf"/>
</dbReference>